<evidence type="ECO:0000256" key="1">
    <source>
        <dbReference type="ARBA" id="ARBA00009600"/>
    </source>
</evidence>
<organism evidence="3 4">
    <name type="scientific">Terricaulis silvestris</name>
    <dbReference type="NCBI Taxonomy" id="2686094"/>
    <lineage>
        <taxon>Bacteria</taxon>
        <taxon>Pseudomonadati</taxon>
        <taxon>Pseudomonadota</taxon>
        <taxon>Alphaproteobacteria</taxon>
        <taxon>Caulobacterales</taxon>
        <taxon>Caulobacteraceae</taxon>
        <taxon>Terricaulis</taxon>
    </lineage>
</organism>
<dbReference type="AlphaFoldDB" id="A0A6I6MTP8"/>
<dbReference type="Gene3D" id="3.40.1740.10">
    <property type="entry name" value="VC0467-like"/>
    <property type="match status" value="1"/>
</dbReference>
<dbReference type="InterPro" id="IPR003774">
    <property type="entry name" value="AlgH-like"/>
</dbReference>
<dbReference type="GO" id="GO:0005829">
    <property type="term" value="C:cytosol"/>
    <property type="evidence" value="ECO:0007669"/>
    <property type="project" value="TreeGrafter"/>
</dbReference>
<accession>A0A6I6MTP8</accession>
<evidence type="ECO:0000313" key="3">
    <source>
        <dbReference type="EMBL" id="QGZ94533.1"/>
    </source>
</evidence>
<evidence type="ECO:0000256" key="2">
    <source>
        <dbReference type="HAMAP-Rule" id="MF_00758"/>
    </source>
</evidence>
<dbReference type="SUPFAM" id="SSF143456">
    <property type="entry name" value="VC0467-like"/>
    <property type="match status" value="1"/>
</dbReference>
<reference evidence="4" key="1">
    <citation type="submission" date="2019-12" db="EMBL/GenBank/DDBJ databases">
        <title>Complete genome of Terracaulis silvestris 0127_4.</title>
        <authorList>
            <person name="Vieira S."/>
            <person name="Riedel T."/>
            <person name="Sproer C."/>
            <person name="Pascual J."/>
            <person name="Boedeker C."/>
            <person name="Overmann J."/>
        </authorList>
    </citation>
    <scope>NUCLEOTIDE SEQUENCE [LARGE SCALE GENOMIC DNA]</scope>
    <source>
        <strain evidence="4">0127_4</strain>
    </source>
</reference>
<dbReference type="HAMAP" id="MF_00758">
    <property type="entry name" value="UPF0301"/>
    <property type="match status" value="1"/>
</dbReference>
<dbReference type="PANTHER" id="PTHR30327:SF1">
    <property type="entry name" value="UPF0301 PROTEIN YQGE"/>
    <property type="match status" value="1"/>
</dbReference>
<dbReference type="Proteomes" id="UP000431269">
    <property type="component" value="Chromosome"/>
</dbReference>
<name>A0A6I6MTP8_9CAUL</name>
<proteinExistence type="inferred from homology"/>
<dbReference type="Pfam" id="PF02622">
    <property type="entry name" value="DUF179"/>
    <property type="match status" value="1"/>
</dbReference>
<dbReference type="KEGG" id="tsv:DSM104635_01352"/>
<gene>
    <name evidence="3" type="ORF">DSM104635_01352</name>
</gene>
<dbReference type="EMBL" id="CP047045">
    <property type="protein sequence ID" value="QGZ94533.1"/>
    <property type="molecule type" value="Genomic_DNA"/>
</dbReference>
<keyword evidence="4" id="KW-1185">Reference proteome</keyword>
<sequence>MSDTLQGKLLVAMPGMSDPRFDRTVIMMCAHDAEHAMGVVINKPKEELTLSEVLEQLGLEADEEIADRIVLDGGPVRPDRGYVLHSEDFAAGDATQNVAPGIRLTATRDVLAAVAGHEAPERFLLALGCAGWGAGQLEDELKHNAWLVVDADNAIIFGDEHEDKWGAAIKTLGFEPSQLMGDGGSA</sequence>
<dbReference type="RefSeq" id="WP_158765466.1">
    <property type="nucleotide sequence ID" value="NZ_CP047045.1"/>
</dbReference>
<comment type="similarity">
    <text evidence="1 2">Belongs to the UPF0301 (AlgH) family.</text>
</comment>
<evidence type="ECO:0000313" key="4">
    <source>
        <dbReference type="Proteomes" id="UP000431269"/>
    </source>
</evidence>
<dbReference type="PANTHER" id="PTHR30327">
    <property type="entry name" value="UNCHARACTERIZED PROTEIN YQGE"/>
    <property type="match status" value="1"/>
</dbReference>
<protein>
    <recommendedName>
        <fullName evidence="2">UPF0301 protein DSM104635_01352</fullName>
    </recommendedName>
</protein>